<dbReference type="RefSeq" id="WP_205647949.1">
    <property type="nucleotide sequence ID" value="NZ_MTBP01000001.1"/>
</dbReference>
<keyword evidence="3" id="KW-0732">Signal</keyword>
<evidence type="ECO:0000256" key="3">
    <source>
        <dbReference type="SAM" id="SignalP"/>
    </source>
</evidence>
<organism evidence="4 5">
    <name type="scientific">Actinomadura rubteroloni</name>
    <dbReference type="NCBI Taxonomy" id="1926885"/>
    <lineage>
        <taxon>Bacteria</taxon>
        <taxon>Bacillati</taxon>
        <taxon>Actinomycetota</taxon>
        <taxon>Actinomycetes</taxon>
        <taxon>Streptosporangiales</taxon>
        <taxon>Thermomonosporaceae</taxon>
        <taxon>Actinomadura</taxon>
    </lineage>
</organism>
<keyword evidence="2" id="KW-0812">Transmembrane</keyword>
<dbReference type="AlphaFoldDB" id="A0A2P4UMH8"/>
<comment type="caution">
    <text evidence="4">The sequence shown here is derived from an EMBL/GenBank/DDBJ whole genome shotgun (WGS) entry which is preliminary data.</text>
</comment>
<name>A0A2P4UMH8_9ACTN</name>
<proteinExistence type="predicted"/>
<accession>A0A2P4UMH8</accession>
<feature type="region of interest" description="Disordered" evidence="1">
    <location>
        <begin position="686"/>
        <end position="721"/>
    </location>
</feature>
<keyword evidence="2" id="KW-1133">Transmembrane helix</keyword>
<sequence length="721" mass="76383" precursor="true">MRAARRAAALLSVVPFLTCVPLAPARGQAQAQPRERAEVTIALTAMSPRAEPSGKRSIVQVHGRIENHTGHSVPGLSVRLRYNGSPVGSRGQLDQLAQAEPGTRLVGTGQAAPLPQAVPSGGAQDFALKLNTKTAGMRAFGVYPVGVEVVNAQQQAVAGVTSFVTFTGANPGYKPVSIGWVWPLIDRMHRADDDTFLDGRLAGELAPNGRLRGLVDAAGQTKTPVTWAIDPALLDDVTAMTRPYTVGTGDRRQKKGADKAAAEWIRALKAASAGDPYFAVPYADPDAVALVRYRMTKDLTAAYDQRTIAAQVLGRQPTAKIAWPPAGMAGPSTLTQLAGLSKLGKPGDGSFLLTDAMFAPPPGGTPRATTTIQTGAGTKGVIAYDEKLSQLVSVDTSRPGAEVLAEQRFLAETAMITAEAPNTPRTLVVAPNRHWNPSPSYARTLLTYTGTAPWLRAQPLDKIASVAPQQRASTGYPDDFQRYELGPGHLGAVRGIERRADAFTSMMIPPINVGYQRSVLRAESAAWRGRQARAKQARDALSSELDHTLIKVRVLNSRVSLAGRSGHILVTVVNELPDQRIRVVMDVSSLNSAKLQIGRIDDGDRVIELGPGQKTSRPIPVEANGNGNFQIHLQLRSLSGRKFDKGKDITVRTTGYGRAALLITGGGLAVLFAGVGVRAARARRRRKAEAAGDHTAGGPESGLGTGYTLPPTAVPGRGNGD</sequence>
<dbReference type="Proteomes" id="UP000242367">
    <property type="component" value="Unassembled WGS sequence"/>
</dbReference>
<feature type="transmembrane region" description="Helical" evidence="2">
    <location>
        <begin position="655"/>
        <end position="677"/>
    </location>
</feature>
<evidence type="ECO:0008006" key="6">
    <source>
        <dbReference type="Google" id="ProtNLM"/>
    </source>
</evidence>
<dbReference type="EMBL" id="MTBP01000001">
    <property type="protein sequence ID" value="POM26251.1"/>
    <property type="molecule type" value="Genomic_DNA"/>
</dbReference>
<evidence type="ECO:0000313" key="4">
    <source>
        <dbReference type="EMBL" id="POM26251.1"/>
    </source>
</evidence>
<reference evidence="4 5" key="1">
    <citation type="journal article" date="2017" name="Chemistry">
        <title>Isolation, Biosynthesis and Chemical Modifications of Rubterolones A-F: Rare Tropolone Alkaloids from Actinomadura sp. 5-2.</title>
        <authorList>
            <person name="Guo H."/>
            <person name="Benndorf R."/>
            <person name="Leichnitz D."/>
            <person name="Klassen J.L."/>
            <person name="Vollmers J."/>
            <person name="Gorls H."/>
            <person name="Steinacker M."/>
            <person name="Weigel C."/>
            <person name="Dahse H.M."/>
            <person name="Kaster A.K."/>
            <person name="de Beer Z.W."/>
            <person name="Poulsen M."/>
            <person name="Beemelmanns C."/>
        </authorList>
    </citation>
    <scope>NUCLEOTIDE SEQUENCE [LARGE SCALE GENOMIC DNA]</scope>
    <source>
        <strain evidence="4 5">5-2</strain>
    </source>
</reference>
<feature type="chain" id="PRO_5038599647" description="Secreted protein" evidence="3">
    <location>
        <begin position="26"/>
        <end position="721"/>
    </location>
</feature>
<gene>
    <name evidence="4" type="ORF">BTM25_06450</name>
</gene>
<protein>
    <recommendedName>
        <fullName evidence="6">Secreted protein</fullName>
    </recommendedName>
</protein>
<dbReference type="Pfam" id="PF19516">
    <property type="entry name" value="DUF6049"/>
    <property type="match status" value="1"/>
</dbReference>
<keyword evidence="5" id="KW-1185">Reference proteome</keyword>
<evidence type="ECO:0000256" key="2">
    <source>
        <dbReference type="SAM" id="Phobius"/>
    </source>
</evidence>
<evidence type="ECO:0000313" key="5">
    <source>
        <dbReference type="Proteomes" id="UP000242367"/>
    </source>
</evidence>
<evidence type="ECO:0000256" key="1">
    <source>
        <dbReference type="SAM" id="MobiDB-lite"/>
    </source>
</evidence>
<keyword evidence="2" id="KW-0472">Membrane</keyword>
<dbReference type="InterPro" id="IPR046112">
    <property type="entry name" value="DUF6049"/>
</dbReference>
<feature type="signal peptide" evidence="3">
    <location>
        <begin position="1"/>
        <end position="25"/>
    </location>
</feature>